<keyword evidence="2" id="KW-0813">Transport</keyword>
<dbReference type="GO" id="GO:0005524">
    <property type="term" value="F:ATP binding"/>
    <property type="evidence" value="ECO:0007669"/>
    <property type="project" value="UniProtKB-KW"/>
</dbReference>
<organism evidence="7">
    <name type="scientific">Thiobacillus thioparus</name>
    <dbReference type="NCBI Taxonomy" id="931"/>
    <lineage>
        <taxon>Bacteria</taxon>
        <taxon>Pseudomonadati</taxon>
        <taxon>Pseudomonadota</taxon>
        <taxon>Betaproteobacteria</taxon>
        <taxon>Nitrosomonadales</taxon>
        <taxon>Thiobacillaceae</taxon>
        <taxon>Thiobacillus</taxon>
    </lineage>
</organism>
<dbReference type="GO" id="GO:0016887">
    <property type="term" value="F:ATP hydrolysis activity"/>
    <property type="evidence" value="ECO:0007669"/>
    <property type="project" value="InterPro"/>
</dbReference>
<keyword evidence="5" id="KW-0067">ATP-binding</keyword>
<dbReference type="InterPro" id="IPR027417">
    <property type="entry name" value="P-loop_NTPase"/>
</dbReference>
<reference evidence="7" key="1">
    <citation type="journal article" date="1998" name="J. Bacteriol.">
        <title>Cloning of genes coding for the three subunits of thiocyanate hydrolase of Thiobacillus thioparus THI 115 and their evolutionary relationships to nitrile hydratase.</title>
        <authorList>
            <person name="Katayama Y."/>
            <person name="Matsushita Y."/>
            <person name="Kaneko M."/>
            <person name="Kondo M."/>
            <person name="Mizuno T."/>
            <person name="Nyunoya H."/>
        </authorList>
    </citation>
    <scope>NUCLEOTIDE SEQUENCE</scope>
    <source>
        <strain evidence="7">THI 115</strain>
    </source>
</reference>
<dbReference type="InterPro" id="IPR017871">
    <property type="entry name" value="ABC_transporter-like_CS"/>
</dbReference>
<dbReference type="InterPro" id="IPR003593">
    <property type="entry name" value="AAA+_ATPase"/>
</dbReference>
<dbReference type="PANTHER" id="PTHR42788:SF13">
    <property type="entry name" value="ALIPHATIC SULFONATES IMPORT ATP-BINDING PROTEIN SSUB"/>
    <property type="match status" value="1"/>
</dbReference>
<keyword evidence="4" id="KW-0547">Nucleotide-binding</keyword>
<proteinExistence type="inferred from homology"/>
<evidence type="ECO:0000256" key="2">
    <source>
        <dbReference type="ARBA" id="ARBA00022448"/>
    </source>
</evidence>
<dbReference type="SUPFAM" id="SSF52540">
    <property type="entry name" value="P-loop containing nucleoside triphosphate hydrolases"/>
    <property type="match status" value="1"/>
</dbReference>
<evidence type="ECO:0000256" key="1">
    <source>
        <dbReference type="ARBA" id="ARBA00005417"/>
    </source>
</evidence>
<accession>Q1T790</accession>
<evidence type="ECO:0000256" key="4">
    <source>
        <dbReference type="ARBA" id="ARBA00022741"/>
    </source>
</evidence>
<evidence type="ECO:0000256" key="5">
    <source>
        <dbReference type="ARBA" id="ARBA00022840"/>
    </source>
</evidence>
<dbReference type="Gene3D" id="3.40.50.300">
    <property type="entry name" value="P-loop containing nucleotide triphosphate hydrolases"/>
    <property type="match status" value="1"/>
</dbReference>
<dbReference type="PROSITE" id="PS00211">
    <property type="entry name" value="ABC_TRANSPORTER_1"/>
    <property type="match status" value="1"/>
</dbReference>
<dbReference type="PANTHER" id="PTHR42788">
    <property type="entry name" value="TAURINE IMPORT ATP-BINDING PROTEIN-RELATED"/>
    <property type="match status" value="1"/>
</dbReference>
<evidence type="ECO:0000256" key="3">
    <source>
        <dbReference type="ARBA" id="ARBA00022475"/>
    </source>
</evidence>
<protein>
    <submittedName>
        <fullName evidence="7">Putative ABC transporter subunit</fullName>
    </submittedName>
</protein>
<keyword evidence="3" id="KW-0472">Membrane</keyword>
<dbReference type="PROSITE" id="PS50893">
    <property type="entry name" value="ABC_TRANSPORTER_2"/>
    <property type="match status" value="1"/>
</dbReference>
<dbReference type="InterPro" id="IPR050166">
    <property type="entry name" value="ABC_transporter_ATP-bind"/>
</dbReference>
<dbReference type="SMART" id="SM00382">
    <property type="entry name" value="AAA"/>
    <property type="match status" value="1"/>
</dbReference>
<reference evidence="7" key="2">
    <citation type="submission" date="2005-10" db="EMBL/GenBank/DDBJ databases">
        <title>Expression of thiocyanate hydrolase in apo- and holo-forms in Escherichia coli without or with SCNase activator, P15K.</title>
        <authorList>
            <person name="Kataoka S."/>
            <person name="Arakawa T."/>
            <person name="Katayama Y."/>
            <person name="Hara Y."/>
            <person name="Matsushita Y."/>
            <person name="Nakayama H."/>
            <person name="Yohda M."/>
            <person name="Nyunoya H."/>
            <person name="Dohmae N."/>
            <person name="Maeda M."/>
            <person name="Odaka M."/>
        </authorList>
    </citation>
    <scope>NUCLEOTIDE SEQUENCE</scope>
    <source>
        <strain evidence="7">THI 115</strain>
    </source>
</reference>
<evidence type="ECO:0000259" key="6">
    <source>
        <dbReference type="PROSITE" id="PS50893"/>
    </source>
</evidence>
<evidence type="ECO:0000313" key="7">
    <source>
        <dbReference type="EMBL" id="BAE93385.1"/>
    </source>
</evidence>
<name>Q1T790_THITI</name>
<comment type="similarity">
    <text evidence="1">Belongs to the ABC transporter superfamily.</text>
</comment>
<dbReference type="EMBL" id="AB238686">
    <property type="protein sequence ID" value="BAE93385.1"/>
    <property type="molecule type" value="Genomic_DNA"/>
</dbReference>
<feature type="domain" description="ABC transporter" evidence="6">
    <location>
        <begin position="8"/>
        <end position="239"/>
    </location>
</feature>
<dbReference type="InterPro" id="IPR003439">
    <property type="entry name" value="ABC_transporter-like_ATP-bd"/>
</dbReference>
<keyword evidence="3" id="KW-1003">Cell membrane</keyword>
<dbReference type="CDD" id="cd03293">
    <property type="entry name" value="ABC_NrtD_SsuB_transporters"/>
    <property type="match status" value="1"/>
</dbReference>
<dbReference type="AlphaFoldDB" id="Q1T790"/>
<dbReference type="Pfam" id="PF00005">
    <property type="entry name" value="ABC_tran"/>
    <property type="match status" value="1"/>
</dbReference>
<sequence>MAIRGTEIRIEGLSQRYPTRKVPTFNRVDLVSPPGEAMAIIGRSGCGKSTLLHILAGITKGTEGRVLLNGTVVNGPSPRWVMMFQAPHLYPWMTVTQNVGVGLTFARWGKKETEERVNDAIRLVELQDFAQANVQDLSGGQQQRVALARSLVMEPELLLLDEPFSALDAFTRAALQKDVRAISKRLGFNIVIVTHDIDEAVIVADRAVIMAGSPGDIVHEMDVDLPDPRDRTDPQVQQLRARLMATFQEAANYKKPEVALAGAGGR</sequence>